<dbReference type="PANTHER" id="PTHR35369">
    <property type="entry name" value="BLR3025 PROTEIN-RELATED"/>
    <property type="match status" value="1"/>
</dbReference>
<comment type="caution">
    <text evidence="3">The sequence shown here is derived from an EMBL/GenBank/DDBJ whole genome shotgun (WGS) entry which is preliminary data.</text>
</comment>
<evidence type="ECO:0000313" key="3">
    <source>
        <dbReference type="EMBL" id="OAJ93860.1"/>
    </source>
</evidence>
<sequence>MQSWIYLHFPTLQLDALFSEQASLPLAIVESKRFKIVQCNEIARQQGVQTGMGLGSASAMCHQLQVHPYDQKVEQQTLLDIAQWLYMVTSDICLLPPQGVLLKATNMLSLYGGLEPYWQRVSQHLTQLQLSYSYSSGFSPFSAIALGKASTALLTLEKEQLIKVIKPFPLTATELDHKTVEKLQRVGITTLTDLLDIPIKELARRFDIDLVNYVGKLMGQFKHPIDFYHPPEHFENYQELLFDIENIQWLEKPLTKLLNKLEYFLTLRNQVGYELELVLHQRDKDDASVRFYSASGDYLAARWMILCQLTMESLKLDAPVQGLTLRLIRSGELESTSADLFKGFQGEQTELELIGLLQAKLGKDKVRKVAHCHDPRPEKATFLCDPTLPIPTKVESQRLRPNILLPAPEPLQEKVSIIQGPERFVTGWWDGDDMTRDYFVARSDQGRWLWVFRNQDKHWFVHGLFC</sequence>
<dbReference type="PANTHER" id="PTHR35369:SF2">
    <property type="entry name" value="BLR3025 PROTEIN"/>
    <property type="match status" value="1"/>
</dbReference>
<dbReference type="AlphaFoldDB" id="A0A177XZ49"/>
<dbReference type="SUPFAM" id="SSF56672">
    <property type="entry name" value="DNA/RNA polymerases"/>
    <property type="match status" value="1"/>
</dbReference>
<dbReference type="Gene3D" id="3.40.1170.60">
    <property type="match status" value="1"/>
</dbReference>
<dbReference type="Proteomes" id="UP000078406">
    <property type="component" value="Unassembled WGS sequence"/>
</dbReference>
<proteinExistence type="predicted"/>
<reference evidence="3 4" key="1">
    <citation type="journal article" date="2016" name="Syst. Appl. Microbiol.">
        <title>Vibrio bivalvicida sp. nov., a novel larval pathogen for bivalve molluscs reared in a hatchery.</title>
        <authorList>
            <person name="Dubert J."/>
            <person name="Romalde J.L."/>
            <person name="Prado S."/>
            <person name="Barja J.L."/>
        </authorList>
    </citation>
    <scope>NUCLEOTIDE SEQUENCE [LARGE SCALE GENOMIC DNA]</scope>
    <source>
        <strain evidence="3 4">605</strain>
    </source>
</reference>
<dbReference type="Pfam" id="PF00817">
    <property type="entry name" value="IMS"/>
    <property type="match status" value="1"/>
</dbReference>
<dbReference type="RefSeq" id="WP_049843698.1">
    <property type="nucleotide sequence ID" value="NZ_LLEI02000032.1"/>
</dbReference>
<dbReference type="GO" id="GO:0006281">
    <property type="term" value="P:DNA repair"/>
    <property type="evidence" value="ECO:0007669"/>
    <property type="project" value="InterPro"/>
</dbReference>
<keyword evidence="1" id="KW-0227">DNA damage</keyword>
<evidence type="ECO:0000256" key="1">
    <source>
        <dbReference type="ARBA" id="ARBA00022763"/>
    </source>
</evidence>
<protein>
    <submittedName>
        <fullName evidence="3">Nucleotidyltransferase</fullName>
    </submittedName>
</protein>
<dbReference type="CDD" id="cd03468">
    <property type="entry name" value="PolY_like"/>
    <property type="match status" value="1"/>
</dbReference>
<keyword evidence="3" id="KW-0808">Transferase</keyword>
<name>A0A177XZ49_9VIBR</name>
<dbReference type="InterPro" id="IPR001126">
    <property type="entry name" value="UmuC"/>
</dbReference>
<evidence type="ECO:0000313" key="4">
    <source>
        <dbReference type="Proteomes" id="UP000078406"/>
    </source>
</evidence>
<feature type="domain" description="UmuC" evidence="2">
    <location>
        <begin position="23"/>
        <end position="140"/>
    </location>
</feature>
<dbReference type="GO" id="GO:0016740">
    <property type="term" value="F:transferase activity"/>
    <property type="evidence" value="ECO:0007669"/>
    <property type="project" value="UniProtKB-KW"/>
</dbReference>
<evidence type="ECO:0000259" key="2">
    <source>
        <dbReference type="Pfam" id="PF00817"/>
    </source>
</evidence>
<dbReference type="EMBL" id="LLEI02000032">
    <property type="protein sequence ID" value="OAJ93860.1"/>
    <property type="molecule type" value="Genomic_DNA"/>
</dbReference>
<dbReference type="InterPro" id="IPR043502">
    <property type="entry name" value="DNA/RNA_pol_sf"/>
</dbReference>
<organism evidence="3 4">
    <name type="scientific">Vibrio bivalvicida</name>
    <dbReference type="NCBI Taxonomy" id="1276888"/>
    <lineage>
        <taxon>Bacteria</taxon>
        <taxon>Pseudomonadati</taxon>
        <taxon>Pseudomonadota</taxon>
        <taxon>Gammaproteobacteria</taxon>
        <taxon>Vibrionales</taxon>
        <taxon>Vibrionaceae</taxon>
        <taxon>Vibrio</taxon>
        <taxon>Vibrio oreintalis group</taxon>
    </lineage>
</organism>
<gene>
    <name evidence="3" type="ORF">APB76_11600</name>
</gene>
<accession>A0A177XZ49</accession>
<dbReference type="InterPro" id="IPR050356">
    <property type="entry name" value="SulA_CellDiv_inhibitor"/>
</dbReference>